<keyword evidence="5" id="KW-1185">Reference proteome</keyword>
<proteinExistence type="predicted"/>
<dbReference type="SMART" id="SM00304">
    <property type="entry name" value="HAMP"/>
    <property type="match status" value="1"/>
</dbReference>
<dbReference type="PANTHER" id="PTHR32089:SF112">
    <property type="entry name" value="LYSOZYME-LIKE PROTEIN-RELATED"/>
    <property type="match status" value="1"/>
</dbReference>
<dbReference type="Gene3D" id="6.10.340.10">
    <property type="match status" value="1"/>
</dbReference>
<feature type="region of interest" description="Disordered" evidence="1">
    <location>
        <begin position="250"/>
        <end position="275"/>
    </location>
</feature>
<dbReference type="CDD" id="cd06225">
    <property type="entry name" value="HAMP"/>
    <property type="match status" value="1"/>
</dbReference>
<feature type="transmembrane region" description="Helical" evidence="2">
    <location>
        <begin position="177"/>
        <end position="197"/>
    </location>
</feature>
<protein>
    <recommendedName>
        <fullName evidence="3">HAMP domain-containing protein</fullName>
    </recommendedName>
</protein>
<keyword evidence="2" id="KW-1133">Transmembrane helix</keyword>
<keyword evidence="2" id="KW-0472">Membrane</keyword>
<feature type="domain" description="HAMP" evidence="3">
    <location>
        <begin position="279"/>
        <end position="322"/>
    </location>
</feature>
<evidence type="ECO:0000256" key="1">
    <source>
        <dbReference type="SAM" id="MobiDB-lite"/>
    </source>
</evidence>
<evidence type="ECO:0000259" key="3">
    <source>
        <dbReference type="PROSITE" id="PS50885"/>
    </source>
</evidence>
<evidence type="ECO:0000313" key="4">
    <source>
        <dbReference type="EMBL" id="KEQ02795.1"/>
    </source>
</evidence>
<comment type="caution">
    <text evidence="4">The sequence shown here is derived from an EMBL/GenBank/DDBJ whole genome shotgun (WGS) entry which is preliminary data.</text>
</comment>
<sequence>MLILLGMAFAGFATFAVNRLGAIEHDLTFIATNAMPSVLTVKDIEVQVTSIRNGYRSHILRGDAEGKANAAKGIDAAWTAVVEDANKFRSLDPTAQEDGLLKSVEDQMKSYISLGARVLALSELDDIQGANEILRTEMVKPADAAKAALSQLVEISMKGAAGAHDNAKTAYQRTLTVTYLAIGLLAVIISAAVWFTISSIANPIHTITDSMNKLARGDADTAIPYAGRTDEIGEMAAAVEVFRTNAVENRRLEQETAHQRSQTEEQRRRTAEQERVRAEAMAKATAGLAGGLKQLSSGNLTFQLSEAFADEFESLRADFNQA</sequence>
<feature type="non-terminal residue" evidence="4">
    <location>
        <position position="322"/>
    </location>
</feature>
<dbReference type="Pfam" id="PF00672">
    <property type="entry name" value="HAMP"/>
    <property type="match status" value="1"/>
</dbReference>
<dbReference type="GO" id="GO:0007165">
    <property type="term" value="P:signal transduction"/>
    <property type="evidence" value="ECO:0007669"/>
    <property type="project" value="InterPro"/>
</dbReference>
<dbReference type="GO" id="GO:0016020">
    <property type="term" value="C:membrane"/>
    <property type="evidence" value="ECO:0007669"/>
    <property type="project" value="InterPro"/>
</dbReference>
<name>A0A922T4Z7_9HYPH</name>
<gene>
    <name evidence="4" type="ORF">GV68_19830</name>
</gene>
<accession>A0A922T4Z7</accession>
<dbReference type="InterPro" id="IPR024478">
    <property type="entry name" value="HlyB_4HB_MCP"/>
</dbReference>
<evidence type="ECO:0000313" key="5">
    <source>
        <dbReference type="Proteomes" id="UP000052167"/>
    </source>
</evidence>
<dbReference type="PANTHER" id="PTHR32089">
    <property type="entry name" value="METHYL-ACCEPTING CHEMOTAXIS PROTEIN MCPB"/>
    <property type="match status" value="1"/>
</dbReference>
<dbReference type="EMBL" id="JOKJ01000043">
    <property type="protein sequence ID" value="KEQ02795.1"/>
    <property type="molecule type" value="Genomic_DNA"/>
</dbReference>
<organism evidence="4 5">
    <name type="scientific">Pseudorhizobium pelagicum</name>
    <dbReference type="NCBI Taxonomy" id="1509405"/>
    <lineage>
        <taxon>Bacteria</taxon>
        <taxon>Pseudomonadati</taxon>
        <taxon>Pseudomonadota</taxon>
        <taxon>Alphaproteobacteria</taxon>
        <taxon>Hyphomicrobiales</taxon>
        <taxon>Rhizobiaceae</taxon>
        <taxon>Rhizobium/Agrobacterium group</taxon>
        <taxon>Pseudorhizobium</taxon>
    </lineage>
</organism>
<dbReference type="Pfam" id="PF12729">
    <property type="entry name" value="4HB_MCP_1"/>
    <property type="match status" value="1"/>
</dbReference>
<dbReference type="AlphaFoldDB" id="A0A922T4Z7"/>
<keyword evidence="2" id="KW-0812">Transmembrane</keyword>
<dbReference type="PROSITE" id="PS50885">
    <property type="entry name" value="HAMP"/>
    <property type="match status" value="2"/>
</dbReference>
<evidence type="ECO:0000256" key="2">
    <source>
        <dbReference type="SAM" id="Phobius"/>
    </source>
</evidence>
<dbReference type="SUPFAM" id="SSF158472">
    <property type="entry name" value="HAMP domain-like"/>
    <property type="match status" value="1"/>
</dbReference>
<feature type="domain" description="HAMP" evidence="3">
    <location>
        <begin position="198"/>
        <end position="251"/>
    </location>
</feature>
<dbReference type="Proteomes" id="UP000052167">
    <property type="component" value="Unassembled WGS sequence"/>
</dbReference>
<dbReference type="InterPro" id="IPR003660">
    <property type="entry name" value="HAMP_dom"/>
</dbReference>
<reference evidence="4 5" key="1">
    <citation type="submission" date="2014-06" db="EMBL/GenBank/DDBJ databases">
        <title>Rhizobium pelagicum/R2-400B4.</title>
        <authorList>
            <person name="Kimes N.E."/>
            <person name="Lopez-Perez M."/>
        </authorList>
    </citation>
    <scope>NUCLEOTIDE SEQUENCE [LARGE SCALE GENOMIC DNA]</scope>
    <source>
        <strain evidence="4 5">R2-400B4</strain>
    </source>
</reference>